<evidence type="ECO:0000313" key="1">
    <source>
        <dbReference type="EMBL" id="CAI4009379.1"/>
    </source>
</evidence>
<dbReference type="EMBL" id="CAMXCT020004511">
    <property type="protein sequence ID" value="CAL1162754.1"/>
    <property type="molecule type" value="Genomic_DNA"/>
</dbReference>
<accession>A0A9P1DI49</accession>
<keyword evidence="3" id="KW-1185">Reference proteome</keyword>
<dbReference type="Proteomes" id="UP001152797">
    <property type="component" value="Unassembled WGS sequence"/>
</dbReference>
<feature type="non-terminal residue" evidence="1">
    <location>
        <position position="49"/>
    </location>
</feature>
<evidence type="ECO:0000313" key="3">
    <source>
        <dbReference type="Proteomes" id="UP001152797"/>
    </source>
</evidence>
<organism evidence="1">
    <name type="scientific">Cladocopium goreaui</name>
    <dbReference type="NCBI Taxonomy" id="2562237"/>
    <lineage>
        <taxon>Eukaryota</taxon>
        <taxon>Sar</taxon>
        <taxon>Alveolata</taxon>
        <taxon>Dinophyceae</taxon>
        <taxon>Suessiales</taxon>
        <taxon>Symbiodiniaceae</taxon>
        <taxon>Cladocopium</taxon>
    </lineage>
</organism>
<dbReference type="EMBL" id="CAMXCT010004511">
    <property type="protein sequence ID" value="CAI4009379.1"/>
    <property type="molecule type" value="Genomic_DNA"/>
</dbReference>
<comment type="caution">
    <text evidence="1">The sequence shown here is derived from an EMBL/GenBank/DDBJ whole genome shotgun (WGS) entry which is preliminary data.</text>
</comment>
<dbReference type="AlphaFoldDB" id="A0A9P1DI49"/>
<reference evidence="2" key="2">
    <citation type="submission" date="2024-04" db="EMBL/GenBank/DDBJ databases">
        <authorList>
            <person name="Chen Y."/>
            <person name="Shah S."/>
            <person name="Dougan E. K."/>
            <person name="Thang M."/>
            <person name="Chan C."/>
        </authorList>
    </citation>
    <scope>NUCLEOTIDE SEQUENCE [LARGE SCALE GENOMIC DNA]</scope>
</reference>
<reference evidence="1" key="1">
    <citation type="submission" date="2022-10" db="EMBL/GenBank/DDBJ databases">
        <authorList>
            <person name="Chen Y."/>
            <person name="Dougan E. K."/>
            <person name="Chan C."/>
            <person name="Rhodes N."/>
            <person name="Thang M."/>
        </authorList>
    </citation>
    <scope>NUCLEOTIDE SEQUENCE</scope>
</reference>
<proteinExistence type="predicted"/>
<protein>
    <submittedName>
        <fullName evidence="1">Uncharacterized protein</fullName>
    </submittedName>
</protein>
<gene>
    <name evidence="1" type="ORF">C1SCF055_LOCUS34744</name>
</gene>
<sequence length="49" mass="5689">DAFYKLCTEEFKKNHSATMEYTTLFHGAHEQCDCFMQLEEVRAAMKPAS</sequence>
<name>A0A9P1DI49_9DINO</name>
<dbReference type="EMBL" id="CAMXCT030004511">
    <property type="protein sequence ID" value="CAL4796691.1"/>
    <property type="molecule type" value="Genomic_DNA"/>
</dbReference>
<evidence type="ECO:0000313" key="2">
    <source>
        <dbReference type="EMBL" id="CAL1162754.1"/>
    </source>
</evidence>